<dbReference type="RefSeq" id="WP_393012269.1">
    <property type="nucleotide sequence ID" value="NZ_JAZAQF010000051.1"/>
</dbReference>
<keyword evidence="3" id="KW-1185">Reference proteome</keyword>
<organism evidence="2 3">
    <name type="scientific">Limnothrix redekei LRLZ20PSL1</name>
    <dbReference type="NCBI Taxonomy" id="3112953"/>
    <lineage>
        <taxon>Bacteria</taxon>
        <taxon>Bacillati</taxon>
        <taxon>Cyanobacteriota</taxon>
        <taxon>Cyanophyceae</taxon>
        <taxon>Pseudanabaenales</taxon>
        <taxon>Pseudanabaenaceae</taxon>
        <taxon>Limnothrix</taxon>
    </lineage>
</organism>
<reference evidence="3" key="1">
    <citation type="journal article" date="2024" name="Algal Res.">
        <title>Biochemical, toxicological and genomic investigation of a high-biomass producing Limnothrix strain isolated from Italian shallow drinking water reservoir.</title>
        <authorList>
            <person name="Simonazzi M."/>
            <person name="Shishido T.K."/>
            <person name="Delbaje E."/>
            <person name="Wahlsten M."/>
            <person name="Fewer D.P."/>
            <person name="Sivonen K."/>
            <person name="Pezzolesi L."/>
            <person name="Pistocchi R."/>
        </authorList>
    </citation>
    <scope>NUCLEOTIDE SEQUENCE [LARGE SCALE GENOMIC DNA]</scope>
    <source>
        <strain evidence="3">LRLZ20PSL1</strain>
    </source>
</reference>
<dbReference type="EMBL" id="JAZAQF010000051">
    <property type="protein sequence ID" value="MFG3817733.1"/>
    <property type="molecule type" value="Genomic_DNA"/>
</dbReference>
<name>A0ABW7CA30_9CYAN</name>
<feature type="signal peptide" evidence="1">
    <location>
        <begin position="1"/>
        <end position="23"/>
    </location>
</feature>
<evidence type="ECO:0000256" key="1">
    <source>
        <dbReference type="SAM" id="SignalP"/>
    </source>
</evidence>
<evidence type="ECO:0000313" key="2">
    <source>
        <dbReference type="EMBL" id="MFG3817733.1"/>
    </source>
</evidence>
<evidence type="ECO:0000313" key="3">
    <source>
        <dbReference type="Proteomes" id="UP001604335"/>
    </source>
</evidence>
<sequence>MKSKAFWGLVSLVAASVPTVAQAAPALNPHIKVDYHEQSLAQEVVYGTYYDGPRLRVVTDPTGAALRKSFEFPIDLSMKKESSITTSTPITDRYKIHQFGDCNSDNKITFEDLDIHRGICNSRFQAWSREVQECMKAGPVLIRDLTGNEVFIYNKDGQELSRDIVLNASGKAVCRQFIGRATPVSMERQCRDVVVEQRPFVAPSAPMVPSGPIQGLW</sequence>
<proteinExistence type="predicted"/>
<gene>
    <name evidence="2" type="ORF">VPK24_08795</name>
</gene>
<keyword evidence="1" id="KW-0732">Signal</keyword>
<comment type="caution">
    <text evidence="2">The sequence shown here is derived from an EMBL/GenBank/DDBJ whole genome shotgun (WGS) entry which is preliminary data.</text>
</comment>
<dbReference type="Proteomes" id="UP001604335">
    <property type="component" value="Unassembled WGS sequence"/>
</dbReference>
<feature type="chain" id="PRO_5046992125" evidence="1">
    <location>
        <begin position="24"/>
        <end position="217"/>
    </location>
</feature>
<accession>A0ABW7CA30</accession>
<protein>
    <submittedName>
        <fullName evidence="2">Uncharacterized protein</fullName>
    </submittedName>
</protein>